<keyword evidence="12" id="KW-1185">Reference proteome</keyword>
<comment type="caution">
    <text evidence="11">The sequence shown here is derived from an EMBL/GenBank/DDBJ whole genome shotgun (WGS) entry which is preliminary data.</text>
</comment>
<dbReference type="SUPFAM" id="SSF53474">
    <property type="entry name" value="alpha/beta-Hydrolases"/>
    <property type="match status" value="1"/>
</dbReference>
<evidence type="ECO:0000313" key="12">
    <source>
        <dbReference type="Proteomes" id="UP001320420"/>
    </source>
</evidence>
<dbReference type="PANTHER" id="PTHR10794">
    <property type="entry name" value="ABHYDROLASE DOMAIN-CONTAINING PROTEIN"/>
    <property type="match status" value="1"/>
</dbReference>
<proteinExistence type="inferred from homology"/>
<dbReference type="Proteomes" id="UP001320420">
    <property type="component" value="Unassembled WGS sequence"/>
</dbReference>
<comment type="similarity">
    <text evidence="1">Belongs to the AB hydrolase superfamily. AB hydrolase 4 family.</text>
</comment>
<dbReference type="InterPro" id="IPR000073">
    <property type="entry name" value="AB_hydrolase_1"/>
</dbReference>
<protein>
    <recommendedName>
        <fullName evidence="6">alcohol O-acetyltransferase</fullName>
        <ecNumber evidence="6">2.3.1.84</ecNumber>
    </recommendedName>
    <alternativeName>
        <fullName evidence="7">Alcohol O-acetyltransferase</fullName>
    </alternativeName>
</protein>
<feature type="domain" description="AB hydrolase-1" evidence="10">
    <location>
        <begin position="157"/>
        <end position="276"/>
    </location>
</feature>
<feature type="compositionally biased region" description="Acidic residues" evidence="9">
    <location>
        <begin position="101"/>
        <end position="115"/>
    </location>
</feature>
<dbReference type="Pfam" id="PF00561">
    <property type="entry name" value="Abhydrolase_1"/>
    <property type="match status" value="1"/>
</dbReference>
<organism evidence="11 12">
    <name type="scientific">Diatrype stigma</name>
    <dbReference type="NCBI Taxonomy" id="117547"/>
    <lineage>
        <taxon>Eukaryota</taxon>
        <taxon>Fungi</taxon>
        <taxon>Dikarya</taxon>
        <taxon>Ascomycota</taxon>
        <taxon>Pezizomycotina</taxon>
        <taxon>Sordariomycetes</taxon>
        <taxon>Xylariomycetidae</taxon>
        <taxon>Xylariales</taxon>
        <taxon>Diatrypaceae</taxon>
        <taxon>Diatrype</taxon>
    </lineage>
</organism>
<feature type="active site" description="Charge relay system" evidence="8">
    <location>
        <position position="367"/>
    </location>
</feature>
<dbReference type="GO" id="GO:0047372">
    <property type="term" value="F:monoacylglycerol lipase activity"/>
    <property type="evidence" value="ECO:0007669"/>
    <property type="project" value="TreeGrafter"/>
</dbReference>
<evidence type="ECO:0000256" key="2">
    <source>
        <dbReference type="ARBA" id="ARBA00022679"/>
    </source>
</evidence>
<keyword evidence="3" id="KW-0378">Hydrolase</keyword>
<gene>
    <name evidence="11" type="ORF">SLS62_008159</name>
</gene>
<feature type="active site" description="Charge relay system" evidence="8">
    <location>
        <position position="238"/>
    </location>
</feature>
<evidence type="ECO:0000256" key="7">
    <source>
        <dbReference type="ARBA" id="ARBA00080774"/>
    </source>
</evidence>
<evidence type="ECO:0000313" key="11">
    <source>
        <dbReference type="EMBL" id="KAK7749415.1"/>
    </source>
</evidence>
<dbReference type="InterPro" id="IPR012020">
    <property type="entry name" value="ABHD4"/>
</dbReference>
<dbReference type="GO" id="GO:0051792">
    <property type="term" value="P:medium-chain fatty acid biosynthetic process"/>
    <property type="evidence" value="ECO:0007669"/>
    <property type="project" value="TreeGrafter"/>
</dbReference>
<evidence type="ECO:0000256" key="5">
    <source>
        <dbReference type="ARBA" id="ARBA00054277"/>
    </source>
</evidence>
<evidence type="ECO:0000256" key="6">
    <source>
        <dbReference type="ARBA" id="ARBA00066969"/>
    </source>
</evidence>
<reference evidence="11 12" key="1">
    <citation type="submission" date="2024-02" db="EMBL/GenBank/DDBJ databases">
        <title>De novo assembly and annotation of 12 fungi associated with fruit tree decline syndrome in Ontario, Canada.</title>
        <authorList>
            <person name="Sulman M."/>
            <person name="Ellouze W."/>
            <person name="Ilyukhin E."/>
        </authorList>
    </citation>
    <scope>NUCLEOTIDE SEQUENCE [LARGE SCALE GENOMIC DNA]</scope>
    <source>
        <strain evidence="11 12">M11/M66-122</strain>
    </source>
</reference>
<accession>A0AAN9UJW6</accession>
<comment type="catalytic activity">
    <reaction evidence="4">
        <text>an aliphatic alcohol + acetyl-CoA = an acetyl ester + CoA</text>
        <dbReference type="Rhea" id="RHEA:17229"/>
        <dbReference type="ChEBI" id="CHEBI:2571"/>
        <dbReference type="ChEBI" id="CHEBI:47622"/>
        <dbReference type="ChEBI" id="CHEBI:57287"/>
        <dbReference type="ChEBI" id="CHEBI:57288"/>
        <dbReference type="EC" id="2.3.1.84"/>
    </reaction>
</comment>
<evidence type="ECO:0000256" key="9">
    <source>
        <dbReference type="SAM" id="MobiDB-lite"/>
    </source>
</evidence>
<dbReference type="PIRSF" id="PIRSF005211">
    <property type="entry name" value="Ab_hydro_YheT"/>
    <property type="match status" value="1"/>
</dbReference>
<evidence type="ECO:0000256" key="3">
    <source>
        <dbReference type="ARBA" id="ARBA00022801"/>
    </source>
</evidence>
<dbReference type="InterPro" id="IPR029058">
    <property type="entry name" value="AB_hydrolase_fold"/>
</dbReference>
<evidence type="ECO:0000256" key="8">
    <source>
        <dbReference type="PIRSR" id="PIRSR005211-1"/>
    </source>
</evidence>
<comment type="function">
    <text evidence="5">Displays enzymatic activity both for medium-chain fatty acid (MCFA) ethyl ester synthesis and hydrolysis (esterase activity). MCFA are toxic for yeast and this enzyme could thus be involved in their detoxification by esterification.</text>
</comment>
<sequence length="447" mass="49070">MEWLGQAKIDFITSPQSLPLREKGDDGKATSLLDVCRAAVPPCRLNPLLFNGHAQTMWTAVQKGAPPVHYKRRIFEADHREFNGSFAVDFVVVPATSAEKEEESAVVDDSDDSDDAAAAAAAADGGGSATADDSLPPRTTYYSEGELAGLGSDDDRPMLVVLHGLSGGSHEVYLRHAIAPLIESGRWEGCVVNSRGCAKSKITTGILYNARATWDVRQVVKWLRAKYPNRPLFGLGFSLGACILTNYLGEEGSACQLKAAVVCANPWNLEVSSKELKRTLIGHHVYQRVLGTAMRKLSATHKEEIEKYTAIDYAELTQLTYLWEFDRAYQCPTWGYPTEEAYYRDASSVDSLLAVRVPLLAINAVDDPIAVRAALPCGEAAKNPYTVLCTTSLGGHLGWYEVTNFLNHMAFEVDLDSVDKDASGKPDLGTTHTRFDPMRRRMFIYPD</sequence>
<dbReference type="EMBL" id="JAKJXP020000073">
    <property type="protein sequence ID" value="KAK7749415.1"/>
    <property type="molecule type" value="Genomic_DNA"/>
</dbReference>
<dbReference type="Gene3D" id="3.40.50.1820">
    <property type="entry name" value="alpha/beta hydrolase"/>
    <property type="match status" value="1"/>
</dbReference>
<evidence type="ECO:0000259" key="10">
    <source>
        <dbReference type="Pfam" id="PF00561"/>
    </source>
</evidence>
<dbReference type="AlphaFoldDB" id="A0AAN9UJW6"/>
<dbReference type="EC" id="2.3.1.84" evidence="6"/>
<keyword evidence="2" id="KW-0808">Transferase</keyword>
<dbReference type="PANTHER" id="PTHR10794:SF63">
    <property type="entry name" value="ALPHA_BETA HYDROLASE 1, ISOFORM A"/>
    <property type="match status" value="1"/>
</dbReference>
<name>A0AAN9UJW6_9PEZI</name>
<dbReference type="InterPro" id="IPR050960">
    <property type="entry name" value="AB_hydrolase_4_sf"/>
</dbReference>
<feature type="active site" description="Charge relay system" evidence="8">
    <location>
        <position position="396"/>
    </location>
</feature>
<dbReference type="GO" id="GO:0051793">
    <property type="term" value="P:medium-chain fatty acid catabolic process"/>
    <property type="evidence" value="ECO:0007669"/>
    <property type="project" value="UniProtKB-ARBA"/>
</dbReference>
<dbReference type="GO" id="GO:0008126">
    <property type="term" value="F:acetylesterase activity"/>
    <property type="evidence" value="ECO:0007669"/>
    <property type="project" value="TreeGrafter"/>
</dbReference>
<dbReference type="GO" id="GO:0004026">
    <property type="term" value="F:alcohol O-acetyltransferase activity"/>
    <property type="evidence" value="ECO:0007669"/>
    <property type="project" value="UniProtKB-EC"/>
</dbReference>
<evidence type="ECO:0000256" key="4">
    <source>
        <dbReference type="ARBA" id="ARBA00050620"/>
    </source>
</evidence>
<dbReference type="FunFam" id="3.40.50.1820:FF:000137">
    <property type="entry name" value="EEB1p Acyl-coenzymeA:ethanol O-acyltransferase"/>
    <property type="match status" value="1"/>
</dbReference>
<feature type="compositionally biased region" description="Low complexity" evidence="9">
    <location>
        <begin position="116"/>
        <end position="134"/>
    </location>
</feature>
<evidence type="ECO:0000256" key="1">
    <source>
        <dbReference type="ARBA" id="ARBA00010884"/>
    </source>
</evidence>
<feature type="region of interest" description="Disordered" evidence="9">
    <location>
        <begin position="101"/>
        <end position="137"/>
    </location>
</feature>